<keyword evidence="1" id="KW-0812">Transmembrane</keyword>
<dbReference type="PANTHER" id="PTHR37308">
    <property type="entry name" value="INTEGRAL MEMBRANE PROTEIN"/>
    <property type="match status" value="1"/>
</dbReference>
<sequence>MIKNIIGGIAVGIANVIPGVSGGTMMVILGIFDHMMSAISGVFKVHNPDRKADILFLLQVLIGAAIGLVGFAKVISFLFDYFQVQTMFWFVGLVGFSIPVFWKSESKNEKVQWLPLVIGMAIIFLIKFLAPDAAAEINPEFPALSVFYCLKLILIGMISGAAMLLPGISGSMVLLIIGEYYLFKSLLANVLSFQLIVLVPLAFIGLGVLLGIILSAKATKFLLEKYHSTTISLLLGLIIASTLILIPLEAAYDLPLILSSCFACLFGGCIVWLIERFV</sequence>
<evidence type="ECO:0000256" key="1">
    <source>
        <dbReference type="SAM" id="Phobius"/>
    </source>
</evidence>
<gene>
    <name evidence="3" type="ORF">DES51_101221</name>
    <name evidence="2" type="ORF">MQE39_02280</name>
</gene>
<feature type="transmembrane region" description="Helical" evidence="1">
    <location>
        <begin position="81"/>
        <end position="101"/>
    </location>
</feature>
<keyword evidence="4" id="KW-1185">Reference proteome</keyword>
<proteinExistence type="predicted"/>
<dbReference type="GeneID" id="94441629"/>
<protein>
    <submittedName>
        <fullName evidence="2">DUF368 domain-containing protein</fullName>
    </submittedName>
    <submittedName>
        <fullName evidence="3">Putative membrane protein</fullName>
    </submittedName>
</protein>
<name>A0A2V2F5W6_9FIRM</name>
<feature type="transmembrane region" description="Helical" evidence="1">
    <location>
        <begin position="254"/>
        <end position="274"/>
    </location>
</feature>
<evidence type="ECO:0000313" key="2">
    <source>
        <dbReference type="EMBL" id="MDY5166953.1"/>
    </source>
</evidence>
<dbReference type="OrthoDB" id="9793746at2"/>
<keyword evidence="1" id="KW-0472">Membrane</keyword>
<feature type="transmembrane region" description="Helical" evidence="1">
    <location>
        <begin position="113"/>
        <end position="129"/>
    </location>
</feature>
<dbReference type="STRING" id="1034346.GCA_000313565_00218"/>
<feature type="transmembrane region" description="Helical" evidence="1">
    <location>
        <begin position="195"/>
        <end position="214"/>
    </location>
</feature>
<evidence type="ECO:0000313" key="3">
    <source>
        <dbReference type="EMBL" id="PXX81610.1"/>
    </source>
</evidence>
<dbReference type="EMBL" id="JALDAW010000008">
    <property type="protein sequence ID" value="MDY5166953.1"/>
    <property type="molecule type" value="Genomic_DNA"/>
</dbReference>
<feature type="transmembrane region" description="Helical" evidence="1">
    <location>
        <begin position="6"/>
        <end position="32"/>
    </location>
</feature>
<comment type="caution">
    <text evidence="3">The sequence shown here is derived from an EMBL/GenBank/DDBJ whole genome shotgun (WGS) entry which is preliminary data.</text>
</comment>
<dbReference type="Proteomes" id="UP001276902">
    <property type="component" value="Unassembled WGS sequence"/>
</dbReference>
<dbReference type="AlphaFoldDB" id="A0A2V2F5W6"/>
<keyword evidence="1" id="KW-1133">Transmembrane helix</keyword>
<organism evidence="3 4">
    <name type="scientific">Dielma fastidiosa</name>
    <dbReference type="NCBI Taxonomy" id="1034346"/>
    <lineage>
        <taxon>Bacteria</taxon>
        <taxon>Bacillati</taxon>
        <taxon>Bacillota</taxon>
        <taxon>Erysipelotrichia</taxon>
        <taxon>Erysipelotrichales</taxon>
        <taxon>Erysipelotrichaceae</taxon>
        <taxon>Dielma</taxon>
    </lineage>
</organism>
<accession>A0A2V2F5W6</accession>
<evidence type="ECO:0000313" key="4">
    <source>
        <dbReference type="Proteomes" id="UP000247612"/>
    </source>
</evidence>
<dbReference type="Proteomes" id="UP000247612">
    <property type="component" value="Unassembled WGS sequence"/>
</dbReference>
<feature type="transmembrane region" description="Helical" evidence="1">
    <location>
        <begin position="141"/>
        <end position="158"/>
    </location>
</feature>
<dbReference type="EMBL" id="QJKH01000001">
    <property type="protein sequence ID" value="PXX81610.1"/>
    <property type="molecule type" value="Genomic_DNA"/>
</dbReference>
<feature type="transmembrane region" description="Helical" evidence="1">
    <location>
        <begin position="226"/>
        <end position="248"/>
    </location>
</feature>
<dbReference type="InterPro" id="IPR007163">
    <property type="entry name" value="VCA0040-like"/>
</dbReference>
<dbReference type="Pfam" id="PF04018">
    <property type="entry name" value="VCA0040-like"/>
    <property type="match status" value="1"/>
</dbReference>
<feature type="transmembrane region" description="Helical" evidence="1">
    <location>
        <begin position="53"/>
        <end position="75"/>
    </location>
</feature>
<dbReference type="RefSeq" id="WP_022936525.1">
    <property type="nucleotide sequence ID" value="NZ_BAABZA010000001.1"/>
</dbReference>
<reference evidence="3 4" key="1">
    <citation type="submission" date="2018-05" db="EMBL/GenBank/DDBJ databases">
        <title>Genomic Encyclopedia of Type Strains, Phase IV (KMG-IV): sequencing the most valuable type-strain genomes for metagenomic binning, comparative biology and taxonomic classification.</title>
        <authorList>
            <person name="Goeker M."/>
        </authorList>
    </citation>
    <scope>NUCLEOTIDE SEQUENCE [LARGE SCALE GENOMIC DNA]</scope>
    <source>
        <strain evidence="3 4">JC118</strain>
    </source>
</reference>
<reference evidence="2" key="2">
    <citation type="submission" date="2022-03" db="EMBL/GenBank/DDBJ databases">
        <title>First case of bacteraemia caused by Dielma fastidiosa in a patient hospitalised with diverticulitis.</title>
        <authorList>
            <person name="Forman-Ankjaer B."/>
            <person name="Hvid-Jensen F."/>
            <person name="Kobel C.M."/>
            <person name="Greve T."/>
        </authorList>
    </citation>
    <scope>NUCLEOTIDE SEQUENCE</scope>
    <source>
        <strain evidence="2">AUH_DF_2021</strain>
    </source>
</reference>
<dbReference type="PANTHER" id="PTHR37308:SF1">
    <property type="entry name" value="POLYPRENYL-PHOSPHATE TRANSPORTER"/>
    <property type="match status" value="1"/>
</dbReference>